<dbReference type="Proteomes" id="UP000215027">
    <property type="component" value="Chromosome I"/>
</dbReference>
<feature type="domain" description="DUF1254" evidence="2">
    <location>
        <begin position="77"/>
        <end position="203"/>
    </location>
</feature>
<dbReference type="Gene3D" id="2.60.120.600">
    <property type="entry name" value="Domain of unknown function DUF1214, C-terminal domain"/>
    <property type="match status" value="1"/>
</dbReference>
<dbReference type="EMBL" id="LN890655">
    <property type="protein sequence ID" value="CUS04807.2"/>
    <property type="molecule type" value="Genomic_DNA"/>
</dbReference>
<gene>
    <name evidence="3" type="ORF">CFX0092_A2929</name>
</gene>
<evidence type="ECO:0000259" key="1">
    <source>
        <dbReference type="Pfam" id="PF06742"/>
    </source>
</evidence>
<accession>A0A170PIF0</accession>
<dbReference type="PANTHER" id="PTHR36509:SF2">
    <property type="entry name" value="BLL3101 PROTEIN"/>
    <property type="match status" value="1"/>
</dbReference>
<protein>
    <recommendedName>
        <fullName evidence="5">DUF1254 domain-containing protein</fullName>
    </recommendedName>
</protein>
<feature type="domain" description="DUF1214" evidence="1">
    <location>
        <begin position="344"/>
        <end position="454"/>
    </location>
</feature>
<dbReference type="InterPro" id="IPR010679">
    <property type="entry name" value="DUF1254"/>
</dbReference>
<evidence type="ECO:0000313" key="4">
    <source>
        <dbReference type="Proteomes" id="UP000215027"/>
    </source>
</evidence>
<evidence type="ECO:0008006" key="5">
    <source>
        <dbReference type="Google" id="ProtNLM"/>
    </source>
</evidence>
<dbReference type="InterPro" id="IPR010621">
    <property type="entry name" value="DUF1214"/>
</dbReference>
<proteinExistence type="predicted"/>
<reference evidence="3" key="1">
    <citation type="submission" date="2016-01" db="EMBL/GenBank/DDBJ databases">
        <authorList>
            <person name="Mcilroy J.S."/>
            <person name="Karst M S."/>
            <person name="Albertsen M."/>
        </authorList>
    </citation>
    <scope>NUCLEOTIDE SEQUENCE</scope>
    <source>
        <strain evidence="3">Cfx-K</strain>
    </source>
</reference>
<dbReference type="KEGG" id="pbf:CFX0092_A2929"/>
<name>A0A170PIF0_9CHLR</name>
<keyword evidence="4" id="KW-1185">Reference proteome</keyword>
<dbReference type="RefSeq" id="WP_095044091.1">
    <property type="nucleotide sequence ID" value="NZ_LN890655.1"/>
</dbReference>
<dbReference type="OrthoDB" id="40820at2"/>
<dbReference type="Gene3D" id="2.60.40.1610">
    <property type="entry name" value="Domain of unknown function DUF1254"/>
    <property type="match status" value="1"/>
</dbReference>
<dbReference type="Pfam" id="PF06742">
    <property type="entry name" value="DUF1214"/>
    <property type="match status" value="1"/>
</dbReference>
<dbReference type="AlphaFoldDB" id="A0A170PIF0"/>
<dbReference type="PANTHER" id="PTHR36509">
    <property type="entry name" value="BLL3101 PROTEIN"/>
    <property type="match status" value="1"/>
</dbReference>
<evidence type="ECO:0000259" key="2">
    <source>
        <dbReference type="Pfam" id="PF06863"/>
    </source>
</evidence>
<organism evidence="3 4">
    <name type="scientific">Candidatus Promineifilum breve</name>
    <dbReference type="NCBI Taxonomy" id="1806508"/>
    <lineage>
        <taxon>Bacteria</taxon>
        <taxon>Bacillati</taxon>
        <taxon>Chloroflexota</taxon>
        <taxon>Ardenticatenia</taxon>
        <taxon>Candidatus Promineifilales</taxon>
        <taxon>Candidatus Promineifilaceae</taxon>
        <taxon>Candidatus Promineifilum</taxon>
    </lineage>
</organism>
<dbReference type="InterPro" id="IPR037050">
    <property type="entry name" value="DUF1254_sf"/>
</dbReference>
<dbReference type="SUPFAM" id="SSF160935">
    <property type="entry name" value="VPA0735-like"/>
    <property type="match status" value="1"/>
</dbReference>
<dbReference type="InterPro" id="IPR037049">
    <property type="entry name" value="DUF1214_C_sf"/>
</dbReference>
<dbReference type="Pfam" id="PF06863">
    <property type="entry name" value="DUF1254"/>
    <property type="match status" value="1"/>
</dbReference>
<evidence type="ECO:0000313" key="3">
    <source>
        <dbReference type="EMBL" id="CUS04807.2"/>
    </source>
</evidence>
<sequence>MTDLIKNTALPCVEDYRADLTAEEIAAATAANARSIAMQAYLFAFPAFLHLRHLNDIVQGLRYMAPGQNPLGNWFLLRKLADATNKTTVSPNVDTLYGAAYLLLDQQGPMVLRVPPIPGRYYSVALIDAYFNNFAIVSPRTFGNDGGDYLIVPPGYDGPVPDGIRAVLASPTPIMNLFQRIFIHDESEYAALYALQDAIRLIPLDQWSPAGGSPDDESIDYPTADLSAYEAQGMSQTRDPLQFFAYTNFYTGVNPPPAADAGLMALFDSVGLGPGSRLPDDPALRQAIAQGAAEAQALMNAGITSGPFRDGWTVPDPLIGRAGPHSLSRATCQLTAMGAFPKEEAMYFFALRDAAGDRLDGARGYTLRFGPGQLPPLGQYGFWSLTLYDDRFLLHDNLLDRYALRPDSPDLVFAADGSLTLTIGAERPAGVPEGNWLPAPRGPFAVALRTYLPQPVIQDGTWFPPGLMAA</sequence>